<keyword evidence="1" id="KW-0520">NAD</keyword>
<dbReference type="Pfam" id="PF01370">
    <property type="entry name" value="Epimerase"/>
    <property type="match status" value="1"/>
</dbReference>
<keyword evidence="5" id="KW-1185">Reference proteome</keyword>
<evidence type="ECO:0000256" key="2">
    <source>
        <dbReference type="SAM" id="MobiDB-lite"/>
    </source>
</evidence>
<dbReference type="PANTHER" id="PTHR43574">
    <property type="entry name" value="EPIMERASE-RELATED"/>
    <property type="match status" value="1"/>
</dbReference>
<gene>
    <name evidence="4" type="ORF">HNQ70_002003</name>
</gene>
<dbReference type="AlphaFoldDB" id="A0A7W8HH60"/>
<accession>A0A7W8HH60</accession>
<dbReference type="RefSeq" id="WP_183966961.1">
    <property type="nucleotide sequence ID" value="NZ_BAABEW010000023.1"/>
</dbReference>
<sequence>MGPTVLVTGAAGFIGMHVSRRLLADGHRVVGVDNLNDYYDPALKKARLAQLESAAGFRFVRLDIADAAAVDALFREERPGHVVHLAAQAGVRYALTRPFAYVDSNLMGSTVILEACRHHDVRHLVFASSSSVYGGNFKVPFSEADPVDHPVSFYAATKRANELMAHSYAHLFGLPVTMLRYFTVYGPWGRPDMAIWKFTEGLLAGTPIDVYAGGGLSRDFTFVEDAADATVRLLWQPPVRNGHPGDGSPREGEAGSTGAQAGTDPDPARAGRPDTSWAPFEVYNIGRSDPSTVNELLALLEQRTGARARRRELPMQPGDVVRTCADPSKLRAAAGFEPKVPLAEGLGAFVDWYRGWRERRA</sequence>
<dbReference type="InterPro" id="IPR001509">
    <property type="entry name" value="Epimerase_deHydtase"/>
</dbReference>
<comment type="caution">
    <text evidence="4">The sequence shown here is derived from an EMBL/GenBank/DDBJ whole genome shotgun (WGS) entry which is preliminary data.</text>
</comment>
<reference evidence="4 5" key="1">
    <citation type="submission" date="2020-08" db="EMBL/GenBank/DDBJ databases">
        <title>Genomic Encyclopedia of Type Strains, Phase IV (KMG-IV): sequencing the most valuable type-strain genomes for metagenomic binning, comparative biology and taxonomic classification.</title>
        <authorList>
            <person name="Goeker M."/>
        </authorList>
    </citation>
    <scope>NUCLEOTIDE SEQUENCE [LARGE SCALE GENOMIC DNA]</scope>
    <source>
        <strain evidence="4 5">DSM 29781</strain>
    </source>
</reference>
<dbReference type="PRINTS" id="PR01713">
    <property type="entry name" value="NUCEPIMERASE"/>
</dbReference>
<dbReference type="InterPro" id="IPR036291">
    <property type="entry name" value="NAD(P)-bd_dom_sf"/>
</dbReference>
<feature type="region of interest" description="Disordered" evidence="2">
    <location>
        <begin position="234"/>
        <end position="275"/>
    </location>
</feature>
<dbReference type="Proteomes" id="UP000532440">
    <property type="component" value="Unassembled WGS sequence"/>
</dbReference>
<evidence type="ECO:0000256" key="1">
    <source>
        <dbReference type="ARBA" id="ARBA00023027"/>
    </source>
</evidence>
<dbReference type="Gene3D" id="3.40.50.720">
    <property type="entry name" value="NAD(P)-binding Rossmann-like Domain"/>
    <property type="match status" value="1"/>
</dbReference>
<proteinExistence type="predicted"/>
<protein>
    <submittedName>
        <fullName evidence="4">UDP-glucuronate 4-epimerase</fullName>
        <ecNumber evidence="4">5.1.3.6</ecNumber>
    </submittedName>
</protein>
<dbReference type="GO" id="GO:0050378">
    <property type="term" value="F:UDP-glucuronate 4-epimerase activity"/>
    <property type="evidence" value="ECO:0007669"/>
    <property type="project" value="UniProtKB-EC"/>
</dbReference>
<name>A0A7W8HH60_9BURK</name>
<dbReference type="EC" id="5.1.3.6" evidence="4"/>
<dbReference type="SUPFAM" id="SSF51735">
    <property type="entry name" value="NAD(P)-binding Rossmann-fold domains"/>
    <property type="match status" value="1"/>
</dbReference>
<organism evidence="4 5">
    <name type="scientific">Quisquiliibacterium transsilvanicum</name>
    <dbReference type="NCBI Taxonomy" id="1549638"/>
    <lineage>
        <taxon>Bacteria</taxon>
        <taxon>Pseudomonadati</taxon>
        <taxon>Pseudomonadota</taxon>
        <taxon>Betaproteobacteria</taxon>
        <taxon>Burkholderiales</taxon>
        <taxon>Burkholderiaceae</taxon>
        <taxon>Quisquiliibacterium</taxon>
    </lineage>
</organism>
<evidence type="ECO:0000259" key="3">
    <source>
        <dbReference type="Pfam" id="PF01370"/>
    </source>
</evidence>
<feature type="domain" description="NAD-dependent epimerase/dehydratase" evidence="3">
    <location>
        <begin position="5"/>
        <end position="236"/>
    </location>
</feature>
<dbReference type="EMBL" id="JACHGB010000004">
    <property type="protein sequence ID" value="MBB5271989.1"/>
    <property type="molecule type" value="Genomic_DNA"/>
</dbReference>
<keyword evidence="4" id="KW-0413">Isomerase</keyword>
<evidence type="ECO:0000313" key="4">
    <source>
        <dbReference type="EMBL" id="MBB5271989.1"/>
    </source>
</evidence>
<evidence type="ECO:0000313" key="5">
    <source>
        <dbReference type="Proteomes" id="UP000532440"/>
    </source>
</evidence>